<dbReference type="GeneTree" id="ENSGT00940000154649"/>
<dbReference type="InterPro" id="IPR000571">
    <property type="entry name" value="Znf_CCCH"/>
</dbReference>
<dbReference type="PROSITE" id="PS51059">
    <property type="entry name" value="PARP_CATALYTIC"/>
    <property type="match status" value="1"/>
</dbReference>
<dbReference type="STRING" id="7918.ENSLOCP00000020322"/>
<feature type="domain" description="PARP catalytic" evidence="15">
    <location>
        <begin position="488"/>
        <end position="701"/>
    </location>
</feature>
<reference evidence="16" key="3">
    <citation type="submission" date="2025-09" db="UniProtKB">
        <authorList>
            <consortium name="Ensembl"/>
        </authorList>
    </citation>
    <scope>IDENTIFICATION</scope>
</reference>
<dbReference type="eggNOG" id="ENOG502QSC4">
    <property type="taxonomic scope" value="Eukaryota"/>
</dbReference>
<dbReference type="InterPro" id="IPR012317">
    <property type="entry name" value="Poly(ADP-ribose)pol_cat_dom"/>
</dbReference>
<dbReference type="InterPro" id="IPR004170">
    <property type="entry name" value="WWE_dom"/>
</dbReference>
<feature type="zinc finger region" description="C3H1-type" evidence="11">
    <location>
        <begin position="81"/>
        <end position="106"/>
    </location>
</feature>
<evidence type="ECO:0000256" key="12">
    <source>
        <dbReference type="SAM" id="MobiDB-lite"/>
    </source>
</evidence>
<dbReference type="GO" id="GO:0003950">
    <property type="term" value="F:NAD+ poly-ADP-ribosyltransferase activity"/>
    <property type="evidence" value="ECO:0000318"/>
    <property type="project" value="GO_Central"/>
</dbReference>
<evidence type="ECO:0000256" key="1">
    <source>
        <dbReference type="ARBA" id="ARBA00004123"/>
    </source>
</evidence>
<dbReference type="AlphaFoldDB" id="W5NI63"/>
<evidence type="ECO:0000256" key="10">
    <source>
        <dbReference type="ARBA" id="ARBA00024347"/>
    </source>
</evidence>
<keyword evidence="9" id="KW-0539">Nucleus</keyword>
<evidence type="ECO:0000259" key="15">
    <source>
        <dbReference type="PROSITE" id="PS51059"/>
    </source>
</evidence>
<keyword evidence="4" id="KW-0597">Phosphoprotein</keyword>
<dbReference type="Pfam" id="PF23466">
    <property type="entry name" value="WWE_4"/>
    <property type="match status" value="1"/>
</dbReference>
<evidence type="ECO:0000256" key="5">
    <source>
        <dbReference type="ARBA" id="ARBA00022723"/>
    </source>
</evidence>
<dbReference type="Gene3D" id="3.90.228.10">
    <property type="match status" value="1"/>
</dbReference>
<dbReference type="EMBL" id="AHAT01033545">
    <property type="status" value="NOT_ANNOTATED_CDS"/>
    <property type="molecule type" value="Genomic_DNA"/>
</dbReference>
<comment type="subcellular location">
    <subcellularLocation>
        <location evidence="2">Cytoplasm</location>
    </subcellularLocation>
    <subcellularLocation>
        <location evidence="1">Nucleus</location>
    </subcellularLocation>
</comment>
<feature type="domain" description="WWE" evidence="14">
    <location>
        <begin position="371"/>
        <end position="457"/>
    </location>
</feature>
<evidence type="ECO:0000313" key="16">
    <source>
        <dbReference type="Ensembl" id="ENSLOCP00000020322.1"/>
    </source>
</evidence>
<feature type="zinc finger region" description="C3H1-type" evidence="11">
    <location>
        <begin position="285"/>
        <end position="312"/>
    </location>
</feature>
<evidence type="ECO:0000256" key="8">
    <source>
        <dbReference type="ARBA" id="ARBA00022833"/>
    </source>
</evidence>
<dbReference type="Bgee" id="ENSLOCG00000016450">
    <property type="expression patterns" value="Expressed in intestine and 13 other cell types or tissues"/>
</dbReference>
<dbReference type="GO" id="GO:0005737">
    <property type="term" value="C:cytoplasm"/>
    <property type="evidence" value="ECO:0007669"/>
    <property type="project" value="UniProtKB-SubCell"/>
</dbReference>
<keyword evidence="6" id="KW-0677">Repeat</keyword>
<keyword evidence="17" id="KW-1185">Reference proteome</keyword>
<evidence type="ECO:0000256" key="7">
    <source>
        <dbReference type="ARBA" id="ARBA00022771"/>
    </source>
</evidence>
<evidence type="ECO:0000256" key="3">
    <source>
        <dbReference type="ARBA" id="ARBA00022490"/>
    </source>
</evidence>
<sequence length="760" mass="87250">MAASTITKILCSNNGAMDYNELVFNIGSGFSSSNTVLQKTLENNPNFLIVTSDGKRKIIAKTKVRLCRARICDQDCNNLHLCKFFLYGDCKYNKGRRKCRFSHDMNSEQNAKVLKQNDLHELDRRELCQLLLQNDNSLLPPVCNSYNKGNGPYGNCTEQESCTRLHVCEKYIRGTCLNCTRFHNFDVAHPLKTLEERGLPKELISSVFSVYQNILSMKYDNNSKMPEKGPENSSLIVLNERYTIMVLSLYTKLKCIKWLLVQYLNTDLSITDWKKRMKGGNASLKDKTEICMYYVWKDCKHGDKCNRVHFNMPYKWEVWDGVGWSHLSDNEGIEKDFCDPIKLYSSGLDRVCFDTMTKGSAKVRRLSTVSSVTQPSFVLTTEWAWYWEDESGNWIQYASSDGIHGASSITSEDLEKKYLEDKNGVVEFTAGRQTYELSFQDMIQTNKRYGTKRLVRRRPVFVSPSDAQLIRTRKKGLNKGISHDFKAVPSYWDKSSLLETGYKKILLQKSTAEYQKIENLFKKTMIGFTISRLERIQNKSLWEVFQWQKEQMKKNNARQNVNEKLLFHGTDTAYVDAICRQNFDWRICGTHGTAYGKGSYFARDAKYSHSYTGSSATKTMFVSWVLVGQYAKGSSSYLRPPSKDGGDTIFYDSCVDNIYDPSIFVVFEKHQIYPEYLVQYSEDIVQSDPLYTMYSYPNSTAVPTPQPKPRPAPSSYRNQYPKPTPAPSTYRNPYTYVSTSPSSISDSSTTTSSVYSFSTN</sequence>
<dbReference type="GO" id="GO:0005634">
    <property type="term" value="C:nucleus"/>
    <property type="evidence" value="ECO:0000318"/>
    <property type="project" value="GO_Central"/>
</dbReference>
<reference evidence="17" key="1">
    <citation type="submission" date="2011-12" db="EMBL/GenBank/DDBJ databases">
        <title>The Draft Genome of Lepisosteus oculatus.</title>
        <authorList>
            <consortium name="The Broad Institute Genome Assembly &amp; Analysis Group"/>
            <consortium name="Computational R&amp;D Group"/>
            <consortium name="and Sequencing Platform"/>
            <person name="Di Palma F."/>
            <person name="Alfoldi J."/>
            <person name="Johnson J."/>
            <person name="Berlin A."/>
            <person name="Gnerre S."/>
            <person name="Jaffe D."/>
            <person name="MacCallum I."/>
            <person name="Young S."/>
            <person name="Walker B.J."/>
            <person name="Lander E.S."/>
            <person name="Lindblad-Toh K."/>
        </authorList>
    </citation>
    <scope>NUCLEOTIDE SEQUENCE [LARGE SCALE GENOMIC DNA]</scope>
</reference>
<dbReference type="Proteomes" id="UP000018468">
    <property type="component" value="Linkage group LG8"/>
</dbReference>
<dbReference type="SUPFAM" id="SSF56399">
    <property type="entry name" value="ADP-ribosylation"/>
    <property type="match status" value="1"/>
</dbReference>
<feature type="domain" description="C3H1-type" evidence="13">
    <location>
        <begin position="137"/>
        <end position="169"/>
    </location>
</feature>
<dbReference type="Pfam" id="PF25261">
    <property type="entry name" value="zf-CCCH_PARP12"/>
    <property type="match status" value="1"/>
</dbReference>
<keyword evidence="3" id="KW-0963">Cytoplasm</keyword>
<keyword evidence="5 11" id="KW-0479">Metal-binding</keyword>
<dbReference type="Gene3D" id="3.30.720.50">
    <property type="match status" value="1"/>
</dbReference>
<dbReference type="PROSITE" id="PS50918">
    <property type="entry name" value="WWE"/>
    <property type="match status" value="1"/>
</dbReference>
<dbReference type="PANTHER" id="PTHR45740">
    <property type="entry name" value="POLY [ADP-RIBOSE] POLYMERASE"/>
    <property type="match status" value="1"/>
</dbReference>
<dbReference type="Pfam" id="PF00644">
    <property type="entry name" value="PARP"/>
    <property type="match status" value="1"/>
</dbReference>
<feature type="zinc finger region" description="C3H1-type" evidence="11">
    <location>
        <begin position="137"/>
        <end position="169"/>
    </location>
</feature>
<dbReference type="SMART" id="SM00356">
    <property type="entry name" value="ZnF_C3H1"/>
    <property type="match status" value="3"/>
</dbReference>
<dbReference type="SUPFAM" id="SSF117839">
    <property type="entry name" value="WWE domain"/>
    <property type="match status" value="1"/>
</dbReference>
<dbReference type="PANTHER" id="PTHR45740:SF15">
    <property type="entry name" value="ZINC FINGER CCCH TYPE DOMAIN CONTAINING 1-LIKE"/>
    <property type="match status" value="1"/>
</dbReference>
<feature type="compositionally biased region" description="Low complexity" evidence="12">
    <location>
        <begin position="734"/>
        <end position="760"/>
    </location>
</feature>
<evidence type="ECO:0000256" key="4">
    <source>
        <dbReference type="ARBA" id="ARBA00022553"/>
    </source>
</evidence>
<dbReference type="InterPro" id="IPR056226">
    <property type="entry name" value="WH_PARP12"/>
</dbReference>
<keyword evidence="7 11" id="KW-0863">Zinc-finger</keyword>
<organism evidence="16 17">
    <name type="scientific">Lepisosteus oculatus</name>
    <name type="common">Spotted gar</name>
    <dbReference type="NCBI Taxonomy" id="7918"/>
    <lineage>
        <taxon>Eukaryota</taxon>
        <taxon>Metazoa</taxon>
        <taxon>Chordata</taxon>
        <taxon>Craniata</taxon>
        <taxon>Vertebrata</taxon>
        <taxon>Euteleostomi</taxon>
        <taxon>Actinopterygii</taxon>
        <taxon>Neopterygii</taxon>
        <taxon>Holostei</taxon>
        <taxon>Semionotiformes</taxon>
        <taxon>Lepisosteidae</taxon>
        <taxon>Lepisosteus</taxon>
    </lineage>
</organism>
<protein>
    <submittedName>
        <fullName evidence="16">Si:ch73-252i11.1</fullName>
    </submittedName>
</protein>
<name>W5NI63_LEPOC</name>
<proteinExistence type="inferred from homology"/>
<dbReference type="OMA" id="EDKTEIC"/>
<dbReference type="InterPro" id="IPR037197">
    <property type="entry name" value="WWE_dom_sf"/>
</dbReference>
<dbReference type="InterPro" id="IPR057602">
    <property type="entry name" value="Zfn-CCCH_PARP12"/>
</dbReference>
<feature type="domain" description="C3H1-type" evidence="13">
    <location>
        <begin position="285"/>
        <end position="312"/>
    </location>
</feature>
<dbReference type="InterPro" id="IPR051712">
    <property type="entry name" value="ARTD-AVP"/>
</dbReference>
<dbReference type="CDD" id="cd01439">
    <property type="entry name" value="TCCD_inducible_PARP_like"/>
    <property type="match status" value="1"/>
</dbReference>
<dbReference type="Ensembl" id="ENSLOCT00000020356.1">
    <property type="protein sequence ID" value="ENSLOCP00000020322.1"/>
    <property type="gene ID" value="ENSLOCG00000016450.1"/>
</dbReference>
<evidence type="ECO:0000256" key="2">
    <source>
        <dbReference type="ARBA" id="ARBA00004496"/>
    </source>
</evidence>
<dbReference type="GO" id="GO:0008270">
    <property type="term" value="F:zinc ion binding"/>
    <property type="evidence" value="ECO:0007669"/>
    <property type="project" value="UniProtKB-KW"/>
</dbReference>
<evidence type="ECO:0000256" key="11">
    <source>
        <dbReference type="PROSITE-ProRule" id="PRU00723"/>
    </source>
</evidence>
<evidence type="ECO:0000256" key="9">
    <source>
        <dbReference type="ARBA" id="ARBA00023242"/>
    </source>
</evidence>
<keyword evidence="8 11" id="KW-0862">Zinc</keyword>
<accession>W5NI63</accession>
<feature type="region of interest" description="Disordered" evidence="12">
    <location>
        <begin position="698"/>
        <end position="760"/>
    </location>
</feature>
<comment type="similarity">
    <text evidence="10">Belongs to the ARTD/PARP family.</text>
</comment>
<dbReference type="Pfam" id="PF02825">
    <property type="entry name" value="WWE"/>
    <property type="match status" value="1"/>
</dbReference>
<evidence type="ECO:0000256" key="6">
    <source>
        <dbReference type="ARBA" id="ARBA00022737"/>
    </source>
</evidence>
<feature type="domain" description="C3H1-type" evidence="13">
    <location>
        <begin position="81"/>
        <end position="106"/>
    </location>
</feature>
<evidence type="ECO:0000313" key="17">
    <source>
        <dbReference type="Proteomes" id="UP000018468"/>
    </source>
</evidence>
<dbReference type="PROSITE" id="PS50103">
    <property type="entry name" value="ZF_C3H1"/>
    <property type="match status" value="3"/>
</dbReference>
<evidence type="ECO:0000259" key="13">
    <source>
        <dbReference type="PROSITE" id="PS50103"/>
    </source>
</evidence>
<dbReference type="Pfam" id="PF24356">
    <property type="entry name" value="WHD_PARP12"/>
    <property type="match status" value="1"/>
</dbReference>
<reference evidence="16" key="2">
    <citation type="submission" date="2025-08" db="UniProtKB">
        <authorList>
            <consortium name="Ensembl"/>
        </authorList>
    </citation>
    <scope>IDENTIFICATION</scope>
</reference>
<dbReference type="InParanoid" id="W5NI63"/>
<evidence type="ECO:0000259" key="14">
    <source>
        <dbReference type="PROSITE" id="PS50918"/>
    </source>
</evidence>